<name>A0ABQ0G508_9PEZI</name>
<dbReference type="InterPro" id="IPR029063">
    <property type="entry name" value="SAM-dependent_MTases_sf"/>
</dbReference>
<dbReference type="SUPFAM" id="SSF53335">
    <property type="entry name" value="S-adenosyl-L-methionine-dependent methyltransferases"/>
    <property type="match status" value="1"/>
</dbReference>
<proteinExistence type="inferred from homology"/>
<evidence type="ECO:0000256" key="1">
    <source>
        <dbReference type="ARBA" id="ARBA00038158"/>
    </source>
</evidence>
<dbReference type="RefSeq" id="XP_070914556.1">
    <property type="nucleotide sequence ID" value="XM_071058455.1"/>
</dbReference>
<dbReference type="CDD" id="cd02440">
    <property type="entry name" value="AdoMet_MTases"/>
    <property type="match status" value="1"/>
</dbReference>
<evidence type="ECO:0000313" key="4">
    <source>
        <dbReference type="Proteomes" id="UP001628179"/>
    </source>
</evidence>
<evidence type="ECO:0000313" key="3">
    <source>
        <dbReference type="EMBL" id="GAB1312823.1"/>
    </source>
</evidence>
<comment type="caution">
    <text evidence="3">The sequence shown here is derived from an EMBL/GenBank/DDBJ whole genome shotgun (WGS) entry which is preliminary data.</text>
</comment>
<accession>A0ABQ0G508</accession>
<keyword evidence="4" id="KW-1185">Reference proteome</keyword>
<protein>
    <submittedName>
        <fullName evidence="3">Malonyl-CoA O-methyltransferase BioC</fullName>
    </submittedName>
</protein>
<reference evidence="3 4" key="1">
    <citation type="submission" date="2024-09" db="EMBL/GenBank/DDBJ databases">
        <title>Itraconazole resistance in Madurella fahalii resulting from another homologue of gene encoding cytochrome P450 14-alpha sterol demethylase (CYP51).</title>
        <authorList>
            <person name="Yoshioka I."/>
            <person name="Fahal A.H."/>
            <person name="Kaneko S."/>
            <person name="Yaguchi T."/>
        </authorList>
    </citation>
    <scope>NUCLEOTIDE SEQUENCE [LARGE SCALE GENOMIC DNA]</scope>
    <source>
        <strain evidence="3 4">IFM 68171</strain>
    </source>
</reference>
<dbReference type="Pfam" id="PF08241">
    <property type="entry name" value="Methyltransf_11"/>
    <property type="match status" value="1"/>
</dbReference>
<dbReference type="PANTHER" id="PTHR43591">
    <property type="entry name" value="METHYLTRANSFERASE"/>
    <property type="match status" value="1"/>
</dbReference>
<organism evidence="3 4">
    <name type="scientific">Madurella fahalii</name>
    <dbReference type="NCBI Taxonomy" id="1157608"/>
    <lineage>
        <taxon>Eukaryota</taxon>
        <taxon>Fungi</taxon>
        <taxon>Dikarya</taxon>
        <taxon>Ascomycota</taxon>
        <taxon>Pezizomycotina</taxon>
        <taxon>Sordariomycetes</taxon>
        <taxon>Sordariomycetidae</taxon>
        <taxon>Sordariales</taxon>
        <taxon>Sordariales incertae sedis</taxon>
        <taxon>Madurella</taxon>
    </lineage>
</organism>
<feature type="domain" description="Methyltransferase type 11" evidence="2">
    <location>
        <begin position="47"/>
        <end position="149"/>
    </location>
</feature>
<dbReference type="EMBL" id="BAAFSV010000002">
    <property type="protein sequence ID" value="GAB1312823.1"/>
    <property type="molecule type" value="Genomic_DNA"/>
</dbReference>
<dbReference type="GeneID" id="98173778"/>
<dbReference type="Gene3D" id="3.40.50.150">
    <property type="entry name" value="Vaccinia Virus protein VP39"/>
    <property type="match status" value="1"/>
</dbReference>
<evidence type="ECO:0000259" key="2">
    <source>
        <dbReference type="Pfam" id="PF08241"/>
    </source>
</evidence>
<dbReference type="InterPro" id="IPR013216">
    <property type="entry name" value="Methyltransf_11"/>
</dbReference>
<dbReference type="Proteomes" id="UP001628179">
    <property type="component" value="Unassembled WGS sequence"/>
</dbReference>
<sequence>MAQNIYDNLTFFENYSLLKRSIEGLSGAPEWPRLRSFLPPLQDTHILDLGCGMGWYAPYFSAQGASSVRGIDLSQNMLARARSMNAASNITYVLGDLDSPSSQPVLLPDSDTGNIDVVFSALAVHYLTHLPELVAHIHRVLKPGGVFIFSAEHPILTAPSGPGPVEIDASDHPGDAGRTRKTVWPLNDYQKEGERVTDWLADGVKKYHRTTASYVNILLKAGFELTGFDEWYPTEEEFEEKPEWREEMKSEMMKPTFLLVRARKKENQNREGLRRLG</sequence>
<gene>
    <name evidence="3" type="ORF">MFIFM68171_03033</name>
</gene>
<comment type="similarity">
    <text evidence="1">Belongs to the methyltransferase superfamily. LaeA methyltransferase family.</text>
</comment>